<dbReference type="EMBL" id="JAPTMU010000017">
    <property type="protein sequence ID" value="KAJ4928822.1"/>
    <property type="molecule type" value="Genomic_DNA"/>
</dbReference>
<reference evidence="3" key="1">
    <citation type="submission" date="2022-11" db="EMBL/GenBank/DDBJ databases">
        <title>Chromosome-level genome of Pogonophryne albipinna.</title>
        <authorList>
            <person name="Jo E."/>
        </authorList>
    </citation>
    <scope>NUCLEOTIDE SEQUENCE</scope>
    <source>
        <strain evidence="3">SGF0006</strain>
        <tissue evidence="3">Muscle</tissue>
    </source>
</reference>
<name>A0AAD6AQE1_9TELE</name>
<evidence type="ECO:0000313" key="3">
    <source>
        <dbReference type="EMBL" id="KAJ4928822.1"/>
    </source>
</evidence>
<evidence type="ECO:0000256" key="1">
    <source>
        <dbReference type="SAM" id="Coils"/>
    </source>
</evidence>
<proteinExistence type="predicted"/>
<dbReference type="Proteomes" id="UP001219934">
    <property type="component" value="Unassembled WGS sequence"/>
</dbReference>
<feature type="region of interest" description="Disordered" evidence="2">
    <location>
        <begin position="154"/>
        <end position="211"/>
    </location>
</feature>
<keyword evidence="4" id="KW-1185">Reference proteome</keyword>
<evidence type="ECO:0000256" key="2">
    <source>
        <dbReference type="SAM" id="MobiDB-lite"/>
    </source>
</evidence>
<protein>
    <submittedName>
        <fullName evidence="3">Uncharacterized protein</fullName>
    </submittedName>
</protein>
<gene>
    <name evidence="3" type="ORF">JOQ06_004446</name>
</gene>
<keyword evidence="1" id="KW-0175">Coiled coil</keyword>
<evidence type="ECO:0000313" key="4">
    <source>
        <dbReference type="Proteomes" id="UP001219934"/>
    </source>
</evidence>
<feature type="compositionally biased region" description="Pro residues" evidence="2">
    <location>
        <begin position="158"/>
        <end position="167"/>
    </location>
</feature>
<organism evidence="3 4">
    <name type="scientific">Pogonophryne albipinna</name>
    <dbReference type="NCBI Taxonomy" id="1090488"/>
    <lineage>
        <taxon>Eukaryota</taxon>
        <taxon>Metazoa</taxon>
        <taxon>Chordata</taxon>
        <taxon>Craniata</taxon>
        <taxon>Vertebrata</taxon>
        <taxon>Euteleostomi</taxon>
        <taxon>Actinopterygii</taxon>
        <taxon>Neopterygii</taxon>
        <taxon>Teleostei</taxon>
        <taxon>Neoteleostei</taxon>
        <taxon>Acanthomorphata</taxon>
        <taxon>Eupercaria</taxon>
        <taxon>Perciformes</taxon>
        <taxon>Notothenioidei</taxon>
        <taxon>Pogonophryne</taxon>
    </lineage>
</organism>
<feature type="compositionally biased region" description="Pro residues" evidence="2">
    <location>
        <begin position="176"/>
        <end position="203"/>
    </location>
</feature>
<accession>A0AAD6AQE1</accession>
<sequence>AGAIVIKQEVEYTPIKIDGSVEDVVGQESLTEEILHLEDTLKEARENVTRAQEKTRQHLKCSGKTIFKVGDKVWRQNKRSQQRKGGKFEPNCLGPFTIKSLQGKSADLQGEKGALIHKVNIDHLKHCKEEGPRIPHKIKDVAKQITRPSVIVFAGKPPSSPVPPAPGPAVATPTPASSPVPPAPGPAVATPTPPSSPVPPAPGPAVATPTPAACPRTCSSYTYTCILTSAACPRTSYNHPDPDSTRQK</sequence>
<feature type="non-terminal residue" evidence="3">
    <location>
        <position position="1"/>
    </location>
</feature>
<dbReference type="AlphaFoldDB" id="A0AAD6AQE1"/>
<comment type="caution">
    <text evidence="3">The sequence shown here is derived from an EMBL/GenBank/DDBJ whole genome shotgun (WGS) entry which is preliminary data.</text>
</comment>
<feature type="coiled-coil region" evidence="1">
    <location>
        <begin position="27"/>
        <end position="54"/>
    </location>
</feature>